<protein>
    <submittedName>
        <fullName evidence="4">Iron complex transport system ATP-binding protein</fullName>
    </submittedName>
</protein>
<keyword evidence="2" id="KW-0813">Transport</keyword>
<sequence length="87" mass="9474">MQARENTIDIKNLTIGYSSKKNKKIVAENINSSIFSGELTCLLGANGIGKSTLLRTLSAFQPPLSGNISIQNHEIGEYHEKELATLV</sequence>
<dbReference type="PANTHER" id="PTHR42734:SF6">
    <property type="entry name" value="MOLYBDATE IMPORT ATP-BINDING PROTEIN MOLC"/>
    <property type="match status" value="1"/>
</dbReference>
<dbReference type="AlphaFoldDB" id="A0A5J4Q7M2"/>
<reference evidence="4" key="1">
    <citation type="submission" date="2019-03" db="EMBL/GenBank/DDBJ databases">
        <title>Single cell metagenomics reveals metabolic interactions within the superorganism composed of flagellate Streblomastix strix and complex community of Bacteroidetes bacteria on its surface.</title>
        <authorList>
            <person name="Treitli S.C."/>
            <person name="Kolisko M."/>
            <person name="Husnik F."/>
            <person name="Keeling P."/>
            <person name="Hampl V."/>
        </authorList>
    </citation>
    <scope>NUCLEOTIDE SEQUENCE</scope>
    <source>
        <strain evidence="4">STM</strain>
    </source>
</reference>
<evidence type="ECO:0000259" key="3">
    <source>
        <dbReference type="Pfam" id="PF00005"/>
    </source>
</evidence>
<accession>A0A5J4Q7M2</accession>
<evidence type="ECO:0000313" key="4">
    <source>
        <dbReference type="EMBL" id="KAA6317030.1"/>
    </source>
</evidence>
<dbReference type="Gene3D" id="3.40.50.300">
    <property type="entry name" value="P-loop containing nucleotide triphosphate hydrolases"/>
    <property type="match status" value="1"/>
</dbReference>
<dbReference type="GO" id="GO:0016887">
    <property type="term" value="F:ATP hydrolysis activity"/>
    <property type="evidence" value="ECO:0007669"/>
    <property type="project" value="InterPro"/>
</dbReference>
<dbReference type="PANTHER" id="PTHR42734">
    <property type="entry name" value="METAL TRANSPORT SYSTEM ATP-BINDING PROTEIN TM_0124-RELATED"/>
    <property type="match status" value="1"/>
</dbReference>
<feature type="non-terminal residue" evidence="4">
    <location>
        <position position="87"/>
    </location>
</feature>
<feature type="domain" description="ABC transporter" evidence="3">
    <location>
        <begin position="28"/>
        <end position="81"/>
    </location>
</feature>
<dbReference type="InterPro" id="IPR003439">
    <property type="entry name" value="ABC_transporter-like_ATP-bd"/>
</dbReference>
<dbReference type="InterPro" id="IPR050153">
    <property type="entry name" value="Metal_Ion_Import_ABC"/>
</dbReference>
<gene>
    <name evidence="4" type="ORF">EZS27_032752</name>
</gene>
<dbReference type="InterPro" id="IPR027417">
    <property type="entry name" value="P-loop_NTPase"/>
</dbReference>
<comment type="similarity">
    <text evidence="1">Belongs to the ABC transporter superfamily.</text>
</comment>
<organism evidence="4">
    <name type="scientific">termite gut metagenome</name>
    <dbReference type="NCBI Taxonomy" id="433724"/>
    <lineage>
        <taxon>unclassified sequences</taxon>
        <taxon>metagenomes</taxon>
        <taxon>organismal metagenomes</taxon>
    </lineage>
</organism>
<evidence type="ECO:0000256" key="1">
    <source>
        <dbReference type="ARBA" id="ARBA00005417"/>
    </source>
</evidence>
<dbReference type="GO" id="GO:0005524">
    <property type="term" value="F:ATP binding"/>
    <property type="evidence" value="ECO:0007669"/>
    <property type="project" value="UniProtKB-KW"/>
</dbReference>
<comment type="caution">
    <text evidence="4">The sequence shown here is derived from an EMBL/GenBank/DDBJ whole genome shotgun (WGS) entry which is preliminary data.</text>
</comment>
<dbReference type="SUPFAM" id="SSF52540">
    <property type="entry name" value="P-loop containing nucleoside triphosphate hydrolases"/>
    <property type="match status" value="1"/>
</dbReference>
<evidence type="ECO:0000256" key="2">
    <source>
        <dbReference type="ARBA" id="ARBA00022448"/>
    </source>
</evidence>
<proteinExistence type="inferred from homology"/>
<keyword evidence="4" id="KW-0547">Nucleotide-binding</keyword>
<dbReference type="EMBL" id="SNRY01004664">
    <property type="protein sequence ID" value="KAA6317030.1"/>
    <property type="molecule type" value="Genomic_DNA"/>
</dbReference>
<dbReference type="Pfam" id="PF00005">
    <property type="entry name" value="ABC_tran"/>
    <property type="match status" value="1"/>
</dbReference>
<keyword evidence="4" id="KW-0067">ATP-binding</keyword>
<name>A0A5J4Q7M2_9ZZZZ</name>